<evidence type="ECO:0000256" key="1">
    <source>
        <dbReference type="SAM" id="Phobius"/>
    </source>
</evidence>
<sequence length="280" mass="31790">MDQATYLCHSEQSSVAKHLPSGSIDTLLTCIDGDNICKLVYLAFITIAAESNGIMDYGTIMKLNKLKVGPALRQNKTKEIHIAKVTGRFFLLLKFNIFAVKYLLEAFVKFPFKKFVVLCFLMVVIAIHFIKQRDNFNNIFNQKMTLFILVAHSILLFGGGDAQRNNFCSPSKSLVFELGQVKIVAGKSTDLNGAMHQTIWRFEVYIPLLHYNKGAIWFSSNIDMCGYIELKFMVRFNGKWATQTAGYKRFELAYTVIMNHWQRPLEDKLPHSVGHGVSSA</sequence>
<keyword evidence="1" id="KW-1133">Transmembrane helix</keyword>
<comment type="caution">
    <text evidence="2">The sequence shown here is derived from an EMBL/GenBank/DDBJ whole genome shotgun (WGS) entry which is preliminary data.</text>
</comment>
<reference evidence="2 3" key="1">
    <citation type="submission" date="2022-12" db="EMBL/GenBank/DDBJ databases">
        <title>Chromosome-level genome of Tegillarca granosa.</title>
        <authorList>
            <person name="Kim J."/>
        </authorList>
    </citation>
    <scope>NUCLEOTIDE SEQUENCE [LARGE SCALE GENOMIC DNA]</scope>
    <source>
        <strain evidence="2">Teg-2019</strain>
        <tissue evidence="2">Adductor muscle</tissue>
    </source>
</reference>
<keyword evidence="1" id="KW-0472">Membrane</keyword>
<dbReference type="Proteomes" id="UP001217089">
    <property type="component" value="Unassembled WGS sequence"/>
</dbReference>
<keyword evidence="1" id="KW-0812">Transmembrane</keyword>
<dbReference type="EMBL" id="JARBDR010000921">
    <property type="protein sequence ID" value="KAJ8298772.1"/>
    <property type="molecule type" value="Genomic_DNA"/>
</dbReference>
<feature type="transmembrane region" description="Helical" evidence="1">
    <location>
        <begin position="110"/>
        <end position="130"/>
    </location>
</feature>
<name>A0ABQ9E4H7_TEGGR</name>
<feature type="transmembrane region" description="Helical" evidence="1">
    <location>
        <begin position="85"/>
        <end position="104"/>
    </location>
</feature>
<organism evidence="2 3">
    <name type="scientific">Tegillarca granosa</name>
    <name type="common">Malaysian cockle</name>
    <name type="synonym">Anadara granosa</name>
    <dbReference type="NCBI Taxonomy" id="220873"/>
    <lineage>
        <taxon>Eukaryota</taxon>
        <taxon>Metazoa</taxon>
        <taxon>Spiralia</taxon>
        <taxon>Lophotrochozoa</taxon>
        <taxon>Mollusca</taxon>
        <taxon>Bivalvia</taxon>
        <taxon>Autobranchia</taxon>
        <taxon>Pteriomorphia</taxon>
        <taxon>Arcoida</taxon>
        <taxon>Arcoidea</taxon>
        <taxon>Arcidae</taxon>
        <taxon>Tegillarca</taxon>
    </lineage>
</organism>
<gene>
    <name evidence="2" type="ORF">KUTeg_022832</name>
</gene>
<accession>A0ABQ9E4H7</accession>
<evidence type="ECO:0000313" key="2">
    <source>
        <dbReference type="EMBL" id="KAJ8298772.1"/>
    </source>
</evidence>
<keyword evidence="3" id="KW-1185">Reference proteome</keyword>
<protein>
    <submittedName>
        <fullName evidence="2">Uncharacterized protein</fullName>
    </submittedName>
</protein>
<proteinExistence type="predicted"/>
<evidence type="ECO:0000313" key="3">
    <source>
        <dbReference type="Proteomes" id="UP001217089"/>
    </source>
</evidence>